<dbReference type="SFLD" id="SFLDG01082">
    <property type="entry name" value="B12-binding_domain_containing"/>
    <property type="match status" value="1"/>
</dbReference>
<dbReference type="GO" id="GO:0035597">
    <property type="term" value="F:tRNA-2-methylthio-N(6)-dimethylallyladenosine(37) synthase activity"/>
    <property type="evidence" value="ECO:0007669"/>
    <property type="project" value="UniProtKB-EC"/>
</dbReference>
<dbReference type="InterPro" id="IPR006638">
    <property type="entry name" value="Elp3/MiaA/NifB-like_rSAM"/>
</dbReference>
<keyword evidence="7" id="KW-0479">Metal-binding</keyword>
<dbReference type="PROSITE" id="PS51918">
    <property type="entry name" value="RADICAL_SAM"/>
    <property type="match status" value="1"/>
</dbReference>
<dbReference type="InterPro" id="IPR020612">
    <property type="entry name" value="Methylthiotransferase_CS"/>
</dbReference>
<dbReference type="GO" id="GO:0051539">
    <property type="term" value="F:4 iron, 4 sulfur cluster binding"/>
    <property type="evidence" value="ECO:0007669"/>
    <property type="project" value="UniProtKB-KW"/>
</dbReference>
<dbReference type="EC" id="2.8.4.3" evidence="10"/>
<accession>A0A3D8IFY9</accession>
<evidence type="ECO:0000256" key="12">
    <source>
        <dbReference type="ARBA" id="ARBA00080698"/>
    </source>
</evidence>
<organism evidence="17 18">
    <name type="scientific">Helicobacter ganmani</name>
    <dbReference type="NCBI Taxonomy" id="60246"/>
    <lineage>
        <taxon>Bacteria</taxon>
        <taxon>Pseudomonadati</taxon>
        <taxon>Campylobacterota</taxon>
        <taxon>Epsilonproteobacteria</taxon>
        <taxon>Campylobacterales</taxon>
        <taxon>Helicobacteraceae</taxon>
        <taxon>Helicobacter</taxon>
    </lineage>
</organism>
<dbReference type="SFLD" id="SFLDF00273">
    <property type="entry name" value="(dimethylallyl)adenosine_tRNA"/>
    <property type="match status" value="1"/>
</dbReference>
<name>A0A3D8IFY9_9HELI</name>
<sequence length="439" mass="50075">MGKKLYIQTLGCAMNERDSAHIIAELQEKEHYFLTQNPKEADLILINTCSVREKPEKKLFSEIGQYAKLKKQDAKIGVCGCTASHLGDVILKRSKSVDFVLGARNVSKISQIIHQKRVAWVDIDYDDSAYVFSQNPNSTLKGMINISIGCDKKCTYCIVPHTRGNEISIPAALILDEAKRMVGDGVKEILLLGQNVNNYGKRFSNEHRAINFTQLLNEISQINGLERIRFTSPHPLHMDDDFISEFARNPKICKSIHMPLQSGSNAILQKMRRGYTKEWFLNRIEKMRSLIPCLSVGTDIIVGFPTESEEDFLDTLDMLEKVRFDTLYSFIYSSRPHTQAQKWLEEDKSVKLVDEEVAKERLMLLKERHKEILTEDNFKQIGKIHSILFESFDEENLLLEGRSDTNKLVRVKAGRNLVGEICKVKISQIKGAQLLGELI</sequence>
<evidence type="ECO:0000256" key="8">
    <source>
        <dbReference type="ARBA" id="ARBA00023004"/>
    </source>
</evidence>
<evidence type="ECO:0000256" key="13">
    <source>
        <dbReference type="ARBA" id="ARBA00081141"/>
    </source>
</evidence>
<dbReference type="InterPro" id="IPR007197">
    <property type="entry name" value="rSAM"/>
</dbReference>
<dbReference type="EMBL" id="NXLS01000002">
    <property type="protein sequence ID" value="RDU63915.1"/>
    <property type="molecule type" value="Genomic_DNA"/>
</dbReference>
<keyword evidence="5 17" id="KW-0808">Transferase</keyword>
<evidence type="ECO:0000256" key="3">
    <source>
        <dbReference type="ARBA" id="ARBA00022485"/>
    </source>
</evidence>
<dbReference type="PANTHER" id="PTHR43020">
    <property type="entry name" value="CDK5 REGULATORY SUBUNIT-ASSOCIATED PROTEIN 1"/>
    <property type="match status" value="1"/>
</dbReference>
<dbReference type="GO" id="GO:0046872">
    <property type="term" value="F:metal ion binding"/>
    <property type="evidence" value="ECO:0007669"/>
    <property type="project" value="UniProtKB-KW"/>
</dbReference>
<evidence type="ECO:0000259" key="14">
    <source>
        <dbReference type="PROSITE" id="PS50926"/>
    </source>
</evidence>
<dbReference type="PROSITE" id="PS51449">
    <property type="entry name" value="MTTASE_N"/>
    <property type="match status" value="1"/>
</dbReference>
<dbReference type="Gene3D" id="3.40.50.12160">
    <property type="entry name" value="Methylthiotransferase, N-terminal domain"/>
    <property type="match status" value="1"/>
</dbReference>
<dbReference type="SFLD" id="SFLDS00029">
    <property type="entry name" value="Radical_SAM"/>
    <property type="match status" value="1"/>
</dbReference>
<dbReference type="AlphaFoldDB" id="A0A3D8IFY9"/>
<protein>
    <recommendedName>
        <fullName evidence="11">tRNA-2-methylthio-N(6)-dimethylallyladenosine synthase</fullName>
        <ecNumber evidence="10">2.8.4.3</ecNumber>
    </recommendedName>
    <alternativeName>
        <fullName evidence="13">(Dimethylallyl)adenosine tRNA methylthiotransferase MiaB</fullName>
    </alternativeName>
    <alternativeName>
        <fullName evidence="12">tRNA-i(6)A37 methylthiotransferase</fullName>
    </alternativeName>
</protein>
<evidence type="ECO:0000256" key="6">
    <source>
        <dbReference type="ARBA" id="ARBA00022691"/>
    </source>
</evidence>
<evidence type="ECO:0000256" key="4">
    <source>
        <dbReference type="ARBA" id="ARBA00022490"/>
    </source>
</evidence>
<evidence type="ECO:0000259" key="15">
    <source>
        <dbReference type="PROSITE" id="PS51449"/>
    </source>
</evidence>
<dbReference type="CDD" id="cd01335">
    <property type="entry name" value="Radical_SAM"/>
    <property type="match status" value="1"/>
</dbReference>
<dbReference type="InterPro" id="IPR006463">
    <property type="entry name" value="MiaB_methiolase"/>
</dbReference>
<dbReference type="InterPro" id="IPR005839">
    <property type="entry name" value="Methylthiotransferase"/>
</dbReference>
<comment type="caution">
    <text evidence="17">The sequence shown here is derived from an EMBL/GenBank/DDBJ whole genome shotgun (WGS) entry which is preliminary data.</text>
</comment>
<comment type="cofactor">
    <cofactor evidence="1">
        <name>[4Fe-4S] cluster</name>
        <dbReference type="ChEBI" id="CHEBI:49883"/>
    </cofactor>
</comment>
<evidence type="ECO:0000256" key="7">
    <source>
        <dbReference type="ARBA" id="ARBA00022723"/>
    </source>
</evidence>
<evidence type="ECO:0000256" key="11">
    <source>
        <dbReference type="ARBA" id="ARBA00068570"/>
    </source>
</evidence>
<keyword evidence="18" id="KW-1185">Reference proteome</keyword>
<dbReference type="InterPro" id="IPR058240">
    <property type="entry name" value="rSAM_sf"/>
</dbReference>
<evidence type="ECO:0000313" key="18">
    <source>
        <dbReference type="Proteomes" id="UP000256650"/>
    </source>
</evidence>
<feature type="domain" description="Radical SAM core" evidence="16">
    <location>
        <begin position="136"/>
        <end position="376"/>
    </location>
</feature>
<dbReference type="Gene3D" id="3.80.30.20">
    <property type="entry name" value="tm_1862 like domain"/>
    <property type="match status" value="1"/>
</dbReference>
<dbReference type="Proteomes" id="UP000256650">
    <property type="component" value="Unassembled WGS sequence"/>
</dbReference>
<feature type="domain" description="TRAM" evidence="14">
    <location>
        <begin position="378"/>
        <end position="439"/>
    </location>
</feature>
<dbReference type="InterPro" id="IPR013848">
    <property type="entry name" value="Methylthiotransferase_N"/>
</dbReference>
<feature type="domain" description="MTTase N-terminal" evidence="15">
    <location>
        <begin position="3"/>
        <end position="118"/>
    </location>
</feature>
<comment type="function">
    <text evidence="2">Catalyzes the methylthiolation of N6-(dimethylallyl)adenosine (i(6)A), leading to the formation of 2-methylthio-N6-(dimethylallyl)adenosine (ms(2)i(6)A) at position 37 in tRNAs that read codons beginning with uridine.</text>
</comment>
<dbReference type="InterPro" id="IPR002792">
    <property type="entry name" value="TRAM_dom"/>
</dbReference>
<evidence type="ECO:0000259" key="16">
    <source>
        <dbReference type="PROSITE" id="PS51918"/>
    </source>
</evidence>
<evidence type="ECO:0000313" key="17">
    <source>
        <dbReference type="EMBL" id="RDU63915.1"/>
    </source>
</evidence>
<gene>
    <name evidence="17" type="ORF">CQA43_02430</name>
</gene>
<dbReference type="NCBIfam" id="TIGR01574">
    <property type="entry name" value="miaB-methiolase"/>
    <property type="match status" value="1"/>
</dbReference>
<evidence type="ECO:0000256" key="1">
    <source>
        <dbReference type="ARBA" id="ARBA00001966"/>
    </source>
</evidence>
<dbReference type="GO" id="GO:0005829">
    <property type="term" value="C:cytosol"/>
    <property type="evidence" value="ECO:0007669"/>
    <property type="project" value="TreeGrafter"/>
</dbReference>
<dbReference type="Pfam" id="PF04055">
    <property type="entry name" value="Radical_SAM"/>
    <property type="match status" value="1"/>
</dbReference>
<dbReference type="GeneID" id="82535141"/>
<keyword evidence="6" id="KW-0949">S-adenosyl-L-methionine</keyword>
<evidence type="ECO:0000256" key="10">
    <source>
        <dbReference type="ARBA" id="ARBA00033765"/>
    </source>
</evidence>
<dbReference type="NCBIfam" id="TIGR00089">
    <property type="entry name" value="MiaB/RimO family radical SAM methylthiotransferase"/>
    <property type="match status" value="1"/>
</dbReference>
<dbReference type="InterPro" id="IPR023404">
    <property type="entry name" value="rSAM_horseshoe"/>
</dbReference>
<evidence type="ECO:0000256" key="5">
    <source>
        <dbReference type="ARBA" id="ARBA00022679"/>
    </source>
</evidence>
<dbReference type="PANTHER" id="PTHR43020:SF2">
    <property type="entry name" value="MITOCHONDRIAL TRNA METHYLTHIOTRANSFERASE CDK5RAP1"/>
    <property type="match status" value="1"/>
</dbReference>
<proteinExistence type="predicted"/>
<dbReference type="PROSITE" id="PS01278">
    <property type="entry name" value="MTTASE_RADICAL"/>
    <property type="match status" value="1"/>
</dbReference>
<evidence type="ECO:0000256" key="9">
    <source>
        <dbReference type="ARBA" id="ARBA00023014"/>
    </source>
</evidence>
<dbReference type="RefSeq" id="WP_115551239.1">
    <property type="nucleotide sequence ID" value="NZ_CAOOIB010000012.1"/>
</dbReference>
<reference evidence="17 18" key="1">
    <citation type="submission" date="2018-04" db="EMBL/GenBank/DDBJ databases">
        <title>Novel Campyloabacter and Helicobacter Species and Strains.</title>
        <authorList>
            <person name="Mannion A.J."/>
            <person name="Shen Z."/>
            <person name="Fox J.G."/>
        </authorList>
    </citation>
    <scope>NUCLEOTIDE SEQUENCE [LARGE SCALE GENOMIC DNA]</scope>
    <source>
        <strain evidence="17 18">MIT 99-5101</strain>
    </source>
</reference>
<keyword evidence="9" id="KW-0411">Iron-sulfur</keyword>
<dbReference type="SMART" id="SM00729">
    <property type="entry name" value="Elp3"/>
    <property type="match status" value="1"/>
</dbReference>
<dbReference type="SFLD" id="SFLDG01061">
    <property type="entry name" value="methylthiotransferase"/>
    <property type="match status" value="1"/>
</dbReference>
<dbReference type="OrthoDB" id="9805215at2"/>
<keyword evidence="8" id="KW-0408">Iron</keyword>
<dbReference type="Pfam" id="PF00919">
    <property type="entry name" value="UPF0004"/>
    <property type="match status" value="1"/>
</dbReference>
<evidence type="ECO:0000256" key="2">
    <source>
        <dbReference type="ARBA" id="ARBA00003234"/>
    </source>
</evidence>
<dbReference type="FunFam" id="3.40.50.12160:FF:000003">
    <property type="entry name" value="CDK5 regulatory subunit-associated protein 1"/>
    <property type="match status" value="1"/>
</dbReference>
<keyword evidence="3" id="KW-0004">4Fe-4S</keyword>
<dbReference type="InterPro" id="IPR038135">
    <property type="entry name" value="Methylthiotransferase_N_sf"/>
</dbReference>
<dbReference type="SUPFAM" id="SSF102114">
    <property type="entry name" value="Radical SAM enzymes"/>
    <property type="match status" value="1"/>
</dbReference>
<keyword evidence="4" id="KW-0963">Cytoplasm</keyword>
<dbReference type="PROSITE" id="PS50926">
    <property type="entry name" value="TRAM"/>
    <property type="match status" value="1"/>
</dbReference>
<dbReference type="FunFam" id="3.80.30.20:FF:000001">
    <property type="entry name" value="tRNA-2-methylthio-N(6)-dimethylallyladenosine synthase 2"/>
    <property type="match status" value="1"/>
</dbReference>